<organism evidence="1 2">
    <name type="scientific">Leishmania enriettii</name>
    <dbReference type="NCBI Taxonomy" id="5663"/>
    <lineage>
        <taxon>Eukaryota</taxon>
        <taxon>Discoba</taxon>
        <taxon>Euglenozoa</taxon>
        <taxon>Kinetoplastea</taxon>
        <taxon>Metakinetoplastina</taxon>
        <taxon>Trypanosomatida</taxon>
        <taxon>Trypanosomatidae</taxon>
        <taxon>Leishmaniinae</taxon>
        <taxon>Leishmania</taxon>
    </lineage>
</organism>
<comment type="caution">
    <text evidence="1">The sequence shown here is derived from an EMBL/GenBank/DDBJ whole genome shotgun (WGS) entry which is preliminary data.</text>
</comment>
<dbReference type="RefSeq" id="XP_067689593.1">
    <property type="nucleotide sequence ID" value="XM_067833490.1"/>
</dbReference>
<evidence type="ECO:0000313" key="1">
    <source>
        <dbReference type="EMBL" id="KAG5468886.1"/>
    </source>
</evidence>
<dbReference type="AlphaFoldDB" id="A0A836G6C5"/>
<protein>
    <submittedName>
        <fullName evidence="1">Uncharacterized protein</fullName>
    </submittedName>
</protein>
<dbReference type="OrthoDB" id="259266at2759"/>
<reference evidence="1 2" key="1">
    <citation type="submission" date="2021-02" db="EMBL/GenBank/DDBJ databases">
        <title>Leishmania (Mundinia) enrietti genome sequencing and assembly.</title>
        <authorList>
            <person name="Almutairi H."/>
            <person name="Gatherer D."/>
        </authorList>
    </citation>
    <scope>NUCLEOTIDE SEQUENCE [LARGE SCALE GENOMIC DNA]</scope>
    <source>
        <strain evidence="1">CUR178</strain>
    </source>
</reference>
<dbReference type="EMBL" id="JAFHKP010000034">
    <property type="protein sequence ID" value="KAG5468886.1"/>
    <property type="molecule type" value="Genomic_DNA"/>
</dbReference>
<accession>A0A836G6C5</accession>
<dbReference type="KEGG" id="lenr:94169000"/>
<sequence>MPFSVSELQAVFCDALAGCPPDAPQETREMAISLAGASIFAGSWQPMEATRLPVRAYLRGSGEFDTEDLCRAAVVRVVDAALHDLFGDDAVNAFIGAKACESADVVGACEQILRKYLLWILNGYLNYDGTDQCPFHEALKSTVCAFSTEWSETFAPMFTEAESSNELFKLLITCGAQHRAAAAVMSPDDAKVRMLTAMAVQVFLMAKTYPSHTPFPSHFWN</sequence>
<dbReference type="GeneID" id="94169000"/>
<dbReference type="Proteomes" id="UP000674179">
    <property type="component" value="Chromosome 34"/>
</dbReference>
<evidence type="ECO:0000313" key="2">
    <source>
        <dbReference type="Proteomes" id="UP000674179"/>
    </source>
</evidence>
<proteinExistence type="predicted"/>
<keyword evidence="2" id="KW-1185">Reference proteome</keyword>
<name>A0A836G6C5_LEIEN</name>
<gene>
    <name evidence="1" type="ORF">CUR178_01722</name>
</gene>